<feature type="signal peptide" evidence="1">
    <location>
        <begin position="1"/>
        <end position="25"/>
    </location>
</feature>
<dbReference type="AlphaFoldDB" id="A0ABD0LJW6"/>
<proteinExistence type="predicted"/>
<dbReference type="PROSITE" id="PS51019">
    <property type="entry name" value="REELIN"/>
    <property type="match status" value="1"/>
</dbReference>
<dbReference type="InterPro" id="IPR042307">
    <property type="entry name" value="Reeler_sf"/>
</dbReference>
<reference evidence="3 4" key="1">
    <citation type="journal article" date="2023" name="Sci. Data">
        <title>Genome assembly of the Korean intertidal mud-creeper Batillaria attramentaria.</title>
        <authorList>
            <person name="Patra A.K."/>
            <person name="Ho P.T."/>
            <person name="Jun S."/>
            <person name="Lee S.J."/>
            <person name="Kim Y."/>
            <person name="Won Y.J."/>
        </authorList>
    </citation>
    <scope>NUCLEOTIDE SEQUENCE [LARGE SCALE GENOMIC DNA]</scope>
    <source>
        <strain evidence="3">Wonlab-2016</strain>
    </source>
</reference>
<dbReference type="InterPro" id="IPR002861">
    <property type="entry name" value="Reeler_dom"/>
</dbReference>
<dbReference type="Proteomes" id="UP001519460">
    <property type="component" value="Unassembled WGS sequence"/>
</dbReference>
<keyword evidence="4" id="KW-1185">Reference proteome</keyword>
<accession>A0ABD0LJW6</accession>
<evidence type="ECO:0000313" key="4">
    <source>
        <dbReference type="Proteomes" id="UP001519460"/>
    </source>
</evidence>
<gene>
    <name evidence="3" type="ORF">BaRGS_00009153</name>
</gene>
<evidence type="ECO:0000259" key="2">
    <source>
        <dbReference type="PROSITE" id="PS51019"/>
    </source>
</evidence>
<keyword evidence="1" id="KW-0732">Signal</keyword>
<evidence type="ECO:0000313" key="3">
    <source>
        <dbReference type="EMBL" id="KAK7499501.1"/>
    </source>
</evidence>
<dbReference type="Gene3D" id="2.60.40.4060">
    <property type="entry name" value="Reeler domain"/>
    <property type="match status" value="1"/>
</dbReference>
<evidence type="ECO:0000256" key="1">
    <source>
        <dbReference type="SAM" id="SignalP"/>
    </source>
</evidence>
<dbReference type="Pfam" id="PF02014">
    <property type="entry name" value="Reeler"/>
    <property type="match status" value="1"/>
</dbReference>
<organism evidence="3 4">
    <name type="scientific">Batillaria attramentaria</name>
    <dbReference type="NCBI Taxonomy" id="370345"/>
    <lineage>
        <taxon>Eukaryota</taxon>
        <taxon>Metazoa</taxon>
        <taxon>Spiralia</taxon>
        <taxon>Lophotrochozoa</taxon>
        <taxon>Mollusca</taxon>
        <taxon>Gastropoda</taxon>
        <taxon>Caenogastropoda</taxon>
        <taxon>Sorbeoconcha</taxon>
        <taxon>Cerithioidea</taxon>
        <taxon>Batillariidae</taxon>
        <taxon>Batillaria</taxon>
    </lineage>
</organism>
<sequence length="173" mass="18828">MDNFVHLQKAVAVVILVVMRGEVSAYMPHLSPFFFLCNYHGNVQDLGFDSGEVAISVSLVGNPEVYVPGQFYEVSLMSSMNFDGLLLTGLYTMSTKAQSQVAAQLPQSPAVVGQNLLCSVVHSHVSPYPQHQLSFVWMAPPEGTGCVKFLATATLGQRLLFKDTTVLQICEEG</sequence>
<feature type="domain" description="Reelin" evidence="2">
    <location>
        <begin position="22"/>
        <end position="173"/>
    </location>
</feature>
<name>A0ABD0LJW6_9CAEN</name>
<feature type="chain" id="PRO_5044841222" description="Reelin domain-containing protein" evidence="1">
    <location>
        <begin position="26"/>
        <end position="173"/>
    </location>
</feature>
<feature type="non-terminal residue" evidence="3">
    <location>
        <position position="173"/>
    </location>
</feature>
<comment type="caution">
    <text evidence="3">The sequence shown here is derived from an EMBL/GenBank/DDBJ whole genome shotgun (WGS) entry which is preliminary data.</text>
</comment>
<protein>
    <recommendedName>
        <fullName evidence="2">Reelin domain-containing protein</fullName>
    </recommendedName>
</protein>
<dbReference type="EMBL" id="JACVVK020000043">
    <property type="protein sequence ID" value="KAK7499501.1"/>
    <property type="molecule type" value="Genomic_DNA"/>
</dbReference>